<proteinExistence type="predicted"/>
<gene>
    <name evidence="2" type="ORF">MA16_Dca009656</name>
</gene>
<name>A0A2I0VSM2_9ASPA</name>
<protein>
    <submittedName>
        <fullName evidence="2">Uncharacterized protein</fullName>
    </submittedName>
</protein>
<dbReference type="EMBL" id="KZ503270">
    <property type="protein sequence ID" value="PKU66413.1"/>
    <property type="molecule type" value="Genomic_DNA"/>
</dbReference>
<dbReference type="AlphaFoldDB" id="A0A2I0VSM2"/>
<feature type="signal peptide" evidence="1">
    <location>
        <begin position="1"/>
        <end position="25"/>
    </location>
</feature>
<keyword evidence="1" id="KW-0732">Signal</keyword>
<feature type="chain" id="PRO_5014186388" evidence="1">
    <location>
        <begin position="26"/>
        <end position="78"/>
    </location>
</feature>
<evidence type="ECO:0000256" key="1">
    <source>
        <dbReference type="SAM" id="SignalP"/>
    </source>
</evidence>
<accession>A0A2I0VSM2</accession>
<keyword evidence="3" id="KW-1185">Reference proteome</keyword>
<evidence type="ECO:0000313" key="3">
    <source>
        <dbReference type="Proteomes" id="UP000233837"/>
    </source>
</evidence>
<reference evidence="2 3" key="2">
    <citation type="journal article" date="2017" name="Nature">
        <title>The Apostasia genome and the evolution of orchids.</title>
        <authorList>
            <person name="Zhang G.Q."/>
            <person name="Liu K.W."/>
            <person name="Li Z."/>
            <person name="Lohaus R."/>
            <person name="Hsiao Y.Y."/>
            <person name="Niu S.C."/>
            <person name="Wang J.Y."/>
            <person name="Lin Y.C."/>
            <person name="Xu Q."/>
            <person name="Chen L.J."/>
            <person name="Yoshida K."/>
            <person name="Fujiwara S."/>
            <person name="Wang Z.W."/>
            <person name="Zhang Y.Q."/>
            <person name="Mitsuda N."/>
            <person name="Wang M."/>
            <person name="Liu G.H."/>
            <person name="Pecoraro L."/>
            <person name="Huang H.X."/>
            <person name="Xiao X.J."/>
            <person name="Lin M."/>
            <person name="Wu X.Y."/>
            <person name="Wu W.L."/>
            <person name="Chen Y.Y."/>
            <person name="Chang S.B."/>
            <person name="Sakamoto S."/>
            <person name="Ohme-Takagi M."/>
            <person name="Yagi M."/>
            <person name="Zeng S.J."/>
            <person name="Shen C.Y."/>
            <person name="Yeh C.M."/>
            <person name="Luo Y.B."/>
            <person name="Tsai W.C."/>
            <person name="Van de Peer Y."/>
            <person name="Liu Z.J."/>
        </authorList>
    </citation>
    <scope>NUCLEOTIDE SEQUENCE [LARGE SCALE GENOMIC DNA]</scope>
    <source>
        <tissue evidence="2">The whole plant</tissue>
    </source>
</reference>
<dbReference type="Proteomes" id="UP000233837">
    <property type="component" value="Unassembled WGS sequence"/>
</dbReference>
<sequence length="78" mass="8213">MGLRKRAVMLILFLLVLCFLFSVQGRKITEMVESISGVFDAAASGGGGGLTSTKSSGGALFRSSVRKVPNASDPLHNR</sequence>
<reference evidence="2 3" key="1">
    <citation type="journal article" date="2016" name="Sci. Rep.">
        <title>The Dendrobium catenatum Lindl. genome sequence provides insights into polysaccharide synthase, floral development and adaptive evolution.</title>
        <authorList>
            <person name="Zhang G.Q."/>
            <person name="Xu Q."/>
            <person name="Bian C."/>
            <person name="Tsai W.C."/>
            <person name="Yeh C.M."/>
            <person name="Liu K.W."/>
            <person name="Yoshida K."/>
            <person name="Zhang L.S."/>
            <person name="Chang S.B."/>
            <person name="Chen F."/>
            <person name="Shi Y."/>
            <person name="Su Y.Y."/>
            <person name="Zhang Y.Q."/>
            <person name="Chen L.J."/>
            <person name="Yin Y."/>
            <person name="Lin M."/>
            <person name="Huang H."/>
            <person name="Deng H."/>
            <person name="Wang Z.W."/>
            <person name="Zhu S.L."/>
            <person name="Zhao X."/>
            <person name="Deng C."/>
            <person name="Niu S.C."/>
            <person name="Huang J."/>
            <person name="Wang M."/>
            <person name="Liu G.H."/>
            <person name="Yang H.J."/>
            <person name="Xiao X.J."/>
            <person name="Hsiao Y.Y."/>
            <person name="Wu W.L."/>
            <person name="Chen Y.Y."/>
            <person name="Mitsuda N."/>
            <person name="Ohme-Takagi M."/>
            <person name="Luo Y.B."/>
            <person name="Van de Peer Y."/>
            <person name="Liu Z.J."/>
        </authorList>
    </citation>
    <scope>NUCLEOTIDE SEQUENCE [LARGE SCALE GENOMIC DNA]</scope>
    <source>
        <tissue evidence="2">The whole plant</tissue>
    </source>
</reference>
<organism evidence="2 3">
    <name type="scientific">Dendrobium catenatum</name>
    <dbReference type="NCBI Taxonomy" id="906689"/>
    <lineage>
        <taxon>Eukaryota</taxon>
        <taxon>Viridiplantae</taxon>
        <taxon>Streptophyta</taxon>
        <taxon>Embryophyta</taxon>
        <taxon>Tracheophyta</taxon>
        <taxon>Spermatophyta</taxon>
        <taxon>Magnoliopsida</taxon>
        <taxon>Liliopsida</taxon>
        <taxon>Asparagales</taxon>
        <taxon>Orchidaceae</taxon>
        <taxon>Epidendroideae</taxon>
        <taxon>Malaxideae</taxon>
        <taxon>Dendrobiinae</taxon>
        <taxon>Dendrobium</taxon>
    </lineage>
</organism>
<evidence type="ECO:0000313" key="2">
    <source>
        <dbReference type="EMBL" id="PKU66413.1"/>
    </source>
</evidence>